<dbReference type="InterPro" id="IPR056068">
    <property type="entry name" value="EMF2-like_DUF7651"/>
</dbReference>
<dbReference type="CDD" id="cd21749">
    <property type="entry name" value="ZnB-Zn_EMF2-like"/>
    <property type="match status" value="1"/>
</dbReference>
<proteinExistence type="predicted"/>
<dbReference type="Pfam" id="PF24663">
    <property type="entry name" value="DUF7651"/>
    <property type="match status" value="1"/>
</dbReference>
<evidence type="ECO:0008006" key="7">
    <source>
        <dbReference type="Google" id="ProtNLM"/>
    </source>
</evidence>
<protein>
    <recommendedName>
        <fullName evidence="7">Polycomb group protein EMBRYONIC FLOWER 2-like</fullName>
    </recommendedName>
</protein>
<dbReference type="AlphaFoldDB" id="A0A835RBB4"/>
<feature type="domain" description="Polycomb protein SUZ12-like zinc finger" evidence="3">
    <location>
        <begin position="207"/>
        <end position="275"/>
    </location>
</feature>
<name>A0A835RBB4_VANPL</name>
<evidence type="ECO:0000313" key="5">
    <source>
        <dbReference type="EMBL" id="KAG0484815.1"/>
    </source>
</evidence>
<dbReference type="Pfam" id="PF23320">
    <property type="entry name" value="Zn_SUZ12"/>
    <property type="match status" value="1"/>
</dbReference>
<keyword evidence="6" id="KW-1185">Reference proteome</keyword>
<organism evidence="5 6">
    <name type="scientific">Vanilla planifolia</name>
    <name type="common">Vanilla</name>
    <dbReference type="NCBI Taxonomy" id="51239"/>
    <lineage>
        <taxon>Eukaryota</taxon>
        <taxon>Viridiplantae</taxon>
        <taxon>Streptophyta</taxon>
        <taxon>Embryophyta</taxon>
        <taxon>Tracheophyta</taxon>
        <taxon>Spermatophyta</taxon>
        <taxon>Magnoliopsida</taxon>
        <taxon>Liliopsida</taxon>
        <taxon>Asparagales</taxon>
        <taxon>Orchidaceae</taxon>
        <taxon>Vanilloideae</taxon>
        <taxon>Vanilleae</taxon>
        <taxon>Vanilla</taxon>
    </lineage>
</organism>
<evidence type="ECO:0000313" key="6">
    <source>
        <dbReference type="Proteomes" id="UP000636800"/>
    </source>
</evidence>
<keyword evidence="2" id="KW-0804">Transcription</keyword>
<comment type="caution">
    <text evidence="5">The sequence shown here is derived from an EMBL/GenBank/DDBJ whole genome shotgun (WGS) entry which is preliminary data.</text>
</comment>
<gene>
    <name evidence="5" type="ORF">HPP92_008894</name>
</gene>
<accession>A0A835RBB4</accession>
<dbReference type="PANTHER" id="PTHR22597:SF0">
    <property type="entry name" value="POLYCOMB PROTEIN SUZ12"/>
    <property type="match status" value="1"/>
</dbReference>
<keyword evidence="1" id="KW-0805">Transcription regulation</keyword>
<dbReference type="InterPro" id="IPR057540">
    <property type="entry name" value="Znf_SUZ12"/>
</dbReference>
<reference evidence="5 6" key="1">
    <citation type="journal article" date="2020" name="Nat. Food">
        <title>A phased Vanilla planifolia genome enables genetic improvement of flavour and production.</title>
        <authorList>
            <person name="Hasing T."/>
            <person name="Tang H."/>
            <person name="Brym M."/>
            <person name="Khazi F."/>
            <person name="Huang T."/>
            <person name="Chambers A.H."/>
        </authorList>
    </citation>
    <scope>NUCLEOTIDE SEQUENCE [LARGE SCALE GENOMIC DNA]</scope>
    <source>
        <tissue evidence="5">Leaf</tissue>
    </source>
</reference>
<evidence type="ECO:0000259" key="4">
    <source>
        <dbReference type="Pfam" id="PF24663"/>
    </source>
</evidence>
<dbReference type="Proteomes" id="UP000636800">
    <property type="component" value="Unassembled WGS sequence"/>
</dbReference>
<dbReference type="GO" id="GO:0031490">
    <property type="term" value="F:chromatin DNA binding"/>
    <property type="evidence" value="ECO:0007669"/>
    <property type="project" value="TreeGrafter"/>
</dbReference>
<dbReference type="PANTHER" id="PTHR22597">
    <property type="entry name" value="POLYCOMB GROUP PROTEIN"/>
    <property type="match status" value="1"/>
</dbReference>
<dbReference type="GO" id="GO:0005634">
    <property type="term" value="C:nucleus"/>
    <property type="evidence" value="ECO:0007669"/>
    <property type="project" value="UniProtKB-ARBA"/>
</dbReference>
<feature type="domain" description="DUF7651" evidence="4">
    <location>
        <begin position="2"/>
        <end position="180"/>
    </location>
</feature>
<evidence type="ECO:0000259" key="3">
    <source>
        <dbReference type="Pfam" id="PF23320"/>
    </source>
</evidence>
<sequence>MRNLFPLYVILARPISDIALGEHAAVYGVCRAHVLTSFSEYEKKESEACFVIPEIRKLSSTHGTNLNMVLVNFGEANRTCDEKQLLDSNKGIITLPAKIEENCFWGKIPMESLCSSLEKCVTLSLGHSCEMLSTVDMHYSSLKPSFLNQDNCLNFRNQNIDSLNSYKLQISLRAQEVGARERSPYDSYTYNNVPASTLPHIIRLRTGNVLFNYRYYSNKLQKTEVTEDFSCPFCLVQCASFKGLRYHLCACHDLFNFEFWVTEEYQAVNVSVKTDLSRSEALLDGVDPRLQTFFYCSTFKRRRSLKNLAQNVNHMLPHVLDLDSPDAAVEGSEDVYLQKAWA</sequence>
<evidence type="ECO:0000256" key="2">
    <source>
        <dbReference type="ARBA" id="ARBA00023163"/>
    </source>
</evidence>
<dbReference type="EMBL" id="JADCNL010000004">
    <property type="protein sequence ID" value="KAG0484815.1"/>
    <property type="molecule type" value="Genomic_DNA"/>
</dbReference>
<evidence type="ECO:0000256" key="1">
    <source>
        <dbReference type="ARBA" id="ARBA00023015"/>
    </source>
</evidence>